<dbReference type="GO" id="GO:0005524">
    <property type="term" value="F:ATP binding"/>
    <property type="evidence" value="ECO:0007669"/>
    <property type="project" value="UniProtKB-KW"/>
</dbReference>
<reference evidence="7" key="1">
    <citation type="submission" date="2020-10" db="EMBL/GenBank/DDBJ databases">
        <authorList>
            <person name="Gilroy R."/>
        </authorList>
    </citation>
    <scope>NUCLEOTIDE SEQUENCE</scope>
    <source>
        <strain evidence="7">4920</strain>
    </source>
</reference>
<dbReference type="PANTHER" id="PTHR43605:SF10">
    <property type="entry name" value="ACYL-COA SYNTHETASE MEDIUM CHAIN FAMILY MEMBER 3"/>
    <property type="match status" value="1"/>
</dbReference>
<comment type="caution">
    <text evidence="7">The sequence shown here is derived from an EMBL/GenBank/DDBJ whole genome shotgun (WGS) entry which is preliminary data.</text>
</comment>
<dbReference type="Proteomes" id="UP000886743">
    <property type="component" value="Unassembled WGS sequence"/>
</dbReference>
<accession>A0A9D1NI04</accession>
<dbReference type="InterPro" id="IPR025110">
    <property type="entry name" value="AMP-bd_C"/>
</dbReference>
<organism evidence="7 8">
    <name type="scientific">Candidatus Aphodoplasma excrementigallinarum</name>
    <dbReference type="NCBI Taxonomy" id="2840673"/>
    <lineage>
        <taxon>Bacteria</taxon>
        <taxon>Bacillati</taxon>
        <taxon>Bacillota</taxon>
        <taxon>Clostridia</taxon>
        <taxon>Eubacteriales</taxon>
        <taxon>Candidatus Aphodoplasma</taxon>
    </lineage>
</organism>
<evidence type="ECO:0000259" key="6">
    <source>
        <dbReference type="Pfam" id="PF13193"/>
    </source>
</evidence>
<dbReference type="PANTHER" id="PTHR43605">
    <property type="entry name" value="ACYL-COENZYME A SYNTHETASE"/>
    <property type="match status" value="1"/>
</dbReference>
<dbReference type="Gene3D" id="3.40.50.12780">
    <property type="entry name" value="N-terminal domain of ligase-like"/>
    <property type="match status" value="1"/>
</dbReference>
<dbReference type="GO" id="GO:0006637">
    <property type="term" value="P:acyl-CoA metabolic process"/>
    <property type="evidence" value="ECO:0007669"/>
    <property type="project" value="TreeGrafter"/>
</dbReference>
<dbReference type="GO" id="GO:0015645">
    <property type="term" value="F:fatty acid ligase activity"/>
    <property type="evidence" value="ECO:0007669"/>
    <property type="project" value="TreeGrafter"/>
</dbReference>
<evidence type="ECO:0000259" key="5">
    <source>
        <dbReference type="Pfam" id="PF00501"/>
    </source>
</evidence>
<feature type="domain" description="AMP-dependent synthetase/ligase" evidence="5">
    <location>
        <begin position="40"/>
        <end position="420"/>
    </location>
</feature>
<sequence length="560" mass="63851">MSLLVNKYAKTDFTSCEDYFENFHINVPENFNFAYDVIDELASTSPDKDALVWCNDEGEERTFSFAEMKKYSDLSAQFLKDQGLKKGDMVMLVLKRHYEFWWLILGMHKLGVVGIPATHLLMTKDIVYRCNAADIKMVIATADNDHILDCIDEAQAKCPTLTKKVFVDKSKKFSRDGWIDFHRELDHTDEHFVRPTGAEATQNNDIMLLYFTSGTSGMPKMVIHNFAYPLAHIATACFWQNIHKGGVHLTVADTGWAKTAWGKLYGQWLCEAAIFVYDYSDKFKPADLLHVIEKHRITTFCAPPTIYRFFIKEDLTKYDLSSLEYACVAGEPLNPEIYNQFYAATGLKLMEGFGQTELTITIANNIYMEPRPGSMGKPMPHYDVDIIDDEGNSCPPGKEGQIVLRATRDNPPAGMFMGYYRDDEMTNSVWHDGLYYTGDVAWKDEDGYYWFVGRADDVIKSSGYRIGPFEVESALMEHPAVLETAITAVPDELRGQVVKATIVLAKGYTPSEELKKELQNHVKHTTAPYKYPRIVEFVDELPKTISGKIRRVQIREEDKN</sequence>
<keyword evidence="3" id="KW-0547">Nucleotide-binding</keyword>
<evidence type="ECO:0000313" key="8">
    <source>
        <dbReference type="Proteomes" id="UP000886743"/>
    </source>
</evidence>
<dbReference type="InterPro" id="IPR020845">
    <property type="entry name" value="AMP-binding_CS"/>
</dbReference>
<proteinExistence type="inferred from homology"/>
<dbReference type="InterPro" id="IPR000873">
    <property type="entry name" value="AMP-dep_synth/lig_dom"/>
</dbReference>
<dbReference type="GO" id="GO:0004321">
    <property type="term" value="F:fatty-acyl-CoA synthase activity"/>
    <property type="evidence" value="ECO:0007669"/>
    <property type="project" value="TreeGrafter"/>
</dbReference>
<evidence type="ECO:0000256" key="3">
    <source>
        <dbReference type="ARBA" id="ARBA00022741"/>
    </source>
</evidence>
<dbReference type="FunFam" id="3.30.300.30:FF:000005">
    <property type="entry name" value="Acyl-coenzyme A synthetase ACSM5, mitochondrial"/>
    <property type="match status" value="1"/>
</dbReference>
<dbReference type="InterPro" id="IPR045851">
    <property type="entry name" value="AMP-bd_C_sf"/>
</dbReference>
<dbReference type="InterPro" id="IPR051087">
    <property type="entry name" value="Mitochondrial_ACSM"/>
</dbReference>
<feature type="domain" description="AMP-binding enzyme C-terminal" evidence="6">
    <location>
        <begin position="470"/>
        <end position="548"/>
    </location>
</feature>
<dbReference type="GO" id="GO:0016405">
    <property type="term" value="F:CoA-ligase activity"/>
    <property type="evidence" value="ECO:0007669"/>
    <property type="project" value="UniProtKB-ARBA"/>
</dbReference>
<dbReference type="Pfam" id="PF13193">
    <property type="entry name" value="AMP-binding_C"/>
    <property type="match status" value="1"/>
</dbReference>
<keyword evidence="2" id="KW-0436">Ligase</keyword>
<gene>
    <name evidence="7" type="ORF">IAC74_05465</name>
</gene>
<dbReference type="AlphaFoldDB" id="A0A9D1NI04"/>
<evidence type="ECO:0000256" key="1">
    <source>
        <dbReference type="ARBA" id="ARBA00006432"/>
    </source>
</evidence>
<dbReference type="InterPro" id="IPR042099">
    <property type="entry name" value="ANL_N_sf"/>
</dbReference>
<dbReference type="SUPFAM" id="SSF56801">
    <property type="entry name" value="Acetyl-CoA synthetase-like"/>
    <property type="match status" value="1"/>
</dbReference>
<comment type="similarity">
    <text evidence="1">Belongs to the ATP-dependent AMP-binding enzyme family.</text>
</comment>
<name>A0A9D1NI04_9FIRM</name>
<evidence type="ECO:0000256" key="4">
    <source>
        <dbReference type="ARBA" id="ARBA00022840"/>
    </source>
</evidence>
<dbReference type="GO" id="GO:0006633">
    <property type="term" value="P:fatty acid biosynthetic process"/>
    <property type="evidence" value="ECO:0007669"/>
    <property type="project" value="TreeGrafter"/>
</dbReference>
<evidence type="ECO:0000256" key="2">
    <source>
        <dbReference type="ARBA" id="ARBA00022598"/>
    </source>
</evidence>
<dbReference type="Gene3D" id="3.30.300.30">
    <property type="match status" value="1"/>
</dbReference>
<reference evidence="7" key="2">
    <citation type="journal article" date="2021" name="PeerJ">
        <title>Extensive microbial diversity within the chicken gut microbiome revealed by metagenomics and culture.</title>
        <authorList>
            <person name="Gilroy R."/>
            <person name="Ravi A."/>
            <person name="Getino M."/>
            <person name="Pursley I."/>
            <person name="Horton D.L."/>
            <person name="Alikhan N.F."/>
            <person name="Baker D."/>
            <person name="Gharbi K."/>
            <person name="Hall N."/>
            <person name="Watson M."/>
            <person name="Adriaenssens E.M."/>
            <person name="Foster-Nyarko E."/>
            <person name="Jarju S."/>
            <person name="Secka A."/>
            <person name="Antonio M."/>
            <person name="Oren A."/>
            <person name="Chaudhuri R.R."/>
            <person name="La Ragione R."/>
            <person name="Hildebrand F."/>
            <person name="Pallen M.J."/>
        </authorList>
    </citation>
    <scope>NUCLEOTIDE SEQUENCE</scope>
    <source>
        <strain evidence="7">4920</strain>
    </source>
</reference>
<protein>
    <submittedName>
        <fullName evidence="7">AMP-binding protein</fullName>
    </submittedName>
</protein>
<evidence type="ECO:0000313" key="7">
    <source>
        <dbReference type="EMBL" id="HIV03004.1"/>
    </source>
</evidence>
<dbReference type="EMBL" id="DVOF01000157">
    <property type="protein sequence ID" value="HIV03004.1"/>
    <property type="molecule type" value="Genomic_DNA"/>
</dbReference>
<dbReference type="Pfam" id="PF00501">
    <property type="entry name" value="AMP-binding"/>
    <property type="match status" value="1"/>
</dbReference>
<dbReference type="PROSITE" id="PS00455">
    <property type="entry name" value="AMP_BINDING"/>
    <property type="match status" value="1"/>
</dbReference>
<keyword evidence="4" id="KW-0067">ATP-binding</keyword>